<dbReference type="Pfam" id="PF24827">
    <property type="entry name" value="AstE_AspA_cat"/>
    <property type="match status" value="1"/>
</dbReference>
<evidence type="ECO:0000256" key="1">
    <source>
        <dbReference type="ARBA" id="ARBA00001947"/>
    </source>
</evidence>
<protein>
    <submittedName>
        <fullName evidence="6">Succinylglutamate desuccinylase/aspartoacylase family protein</fullName>
    </submittedName>
</protein>
<feature type="domain" description="Succinylglutamate desuccinylase/Aspartoacylase catalytic" evidence="5">
    <location>
        <begin position="28"/>
        <end position="151"/>
    </location>
</feature>
<dbReference type="GO" id="GO:0046872">
    <property type="term" value="F:metal ion binding"/>
    <property type="evidence" value="ECO:0007669"/>
    <property type="project" value="UniProtKB-KW"/>
</dbReference>
<keyword evidence="3" id="KW-0378">Hydrolase</keyword>
<organism evidence="6 7">
    <name type="scientific">Paucihalobacter ruber</name>
    <dbReference type="NCBI Taxonomy" id="2567861"/>
    <lineage>
        <taxon>Bacteria</taxon>
        <taxon>Pseudomonadati</taxon>
        <taxon>Bacteroidota</taxon>
        <taxon>Flavobacteriia</taxon>
        <taxon>Flavobacteriales</taxon>
        <taxon>Flavobacteriaceae</taxon>
        <taxon>Paucihalobacter</taxon>
    </lineage>
</organism>
<evidence type="ECO:0000259" key="5">
    <source>
        <dbReference type="Pfam" id="PF24827"/>
    </source>
</evidence>
<gene>
    <name evidence="6" type="ORF">FJ651_05125</name>
</gene>
<dbReference type="AlphaFoldDB" id="A0A506PMR0"/>
<evidence type="ECO:0000313" key="6">
    <source>
        <dbReference type="EMBL" id="TPV34914.1"/>
    </source>
</evidence>
<evidence type="ECO:0000256" key="2">
    <source>
        <dbReference type="ARBA" id="ARBA00022723"/>
    </source>
</evidence>
<reference evidence="6 7" key="1">
    <citation type="submission" date="2019-06" db="EMBL/GenBank/DDBJ databases">
        <title>Flavobacteriaceae Paucihalobacterium erythroidium CWB-1, complete genome.</title>
        <authorList>
            <person name="Wu S."/>
        </authorList>
    </citation>
    <scope>NUCLEOTIDE SEQUENCE [LARGE SCALE GENOMIC DNA]</scope>
    <source>
        <strain evidence="6 7">CWB-1</strain>
    </source>
</reference>
<dbReference type="RefSeq" id="WP_140989358.1">
    <property type="nucleotide sequence ID" value="NZ_VHIQ01000002.1"/>
</dbReference>
<keyword evidence="7" id="KW-1185">Reference proteome</keyword>
<comment type="caution">
    <text evidence="6">The sequence shown here is derived from an EMBL/GenBank/DDBJ whole genome shotgun (WGS) entry which is preliminary data.</text>
</comment>
<proteinExistence type="predicted"/>
<dbReference type="GO" id="GO:0005829">
    <property type="term" value="C:cytosol"/>
    <property type="evidence" value="ECO:0007669"/>
    <property type="project" value="TreeGrafter"/>
</dbReference>
<sequence>MTQITEIDIPINTTIDRILHKIEGDQSGPVIVLFGGIHGNEKAGVKAIKSVLPQLNSSKIKGTVYGIAGNIAALKENKRFIIKDLNRQWTREKLKSLEKQIDYKNEDAEQKALYRLLLEILNNHTGPFYFIDLHTTSSKTIPFITINDALINRRFSNLFPVPKVLGIEEYLEGPLLSYINQLGYVSLGFESGQHDDELAVTNSIAFINLALVHTEILEAEVAENVSVYKELLSQSAENNTKTYEVTYRHKIEPNEDFRMCEGYKSFQDVDEGIVIAVSDGVSIALKETATLFMPLYQKAGEDGYYLIRPIPKLALKLSAILRKIKFDNMLVLFPGVSWYDKTKEILLVNTRTAKYMAKQLFHLLGYRSYQLDKNNIKFYNRERMSKKAMYKHLNWYKSSSF</sequence>
<accession>A0A506PMR0</accession>
<name>A0A506PMR0_9FLAO</name>
<dbReference type="GO" id="GO:0016788">
    <property type="term" value="F:hydrolase activity, acting on ester bonds"/>
    <property type="evidence" value="ECO:0007669"/>
    <property type="project" value="InterPro"/>
</dbReference>
<comment type="cofactor">
    <cofactor evidence="1">
        <name>Zn(2+)</name>
        <dbReference type="ChEBI" id="CHEBI:29105"/>
    </cofactor>
</comment>
<dbReference type="InterPro" id="IPR055438">
    <property type="entry name" value="AstE_AspA_cat"/>
</dbReference>
<dbReference type="PANTHER" id="PTHR15162">
    <property type="entry name" value="ASPARTOACYLASE"/>
    <property type="match status" value="1"/>
</dbReference>
<dbReference type="Gene3D" id="3.40.630.10">
    <property type="entry name" value="Zn peptidases"/>
    <property type="match status" value="1"/>
</dbReference>
<keyword evidence="4" id="KW-0862">Zinc</keyword>
<dbReference type="InterPro" id="IPR050178">
    <property type="entry name" value="AspA/AstE_fam"/>
</dbReference>
<keyword evidence="2" id="KW-0479">Metal-binding</keyword>
<evidence type="ECO:0000313" key="7">
    <source>
        <dbReference type="Proteomes" id="UP000317332"/>
    </source>
</evidence>
<dbReference type="SUPFAM" id="SSF53187">
    <property type="entry name" value="Zn-dependent exopeptidases"/>
    <property type="match status" value="1"/>
</dbReference>
<dbReference type="EMBL" id="VHIQ01000002">
    <property type="protein sequence ID" value="TPV34914.1"/>
    <property type="molecule type" value="Genomic_DNA"/>
</dbReference>
<dbReference type="PANTHER" id="PTHR15162:SF7">
    <property type="entry name" value="SUCCINYLGLUTAMATE DESUCCINYLASE"/>
    <property type="match status" value="1"/>
</dbReference>
<evidence type="ECO:0000256" key="4">
    <source>
        <dbReference type="ARBA" id="ARBA00022833"/>
    </source>
</evidence>
<evidence type="ECO:0000256" key="3">
    <source>
        <dbReference type="ARBA" id="ARBA00022801"/>
    </source>
</evidence>
<dbReference type="Proteomes" id="UP000317332">
    <property type="component" value="Unassembled WGS sequence"/>
</dbReference>
<dbReference type="OrthoDB" id="1523003at2"/>